<organism evidence="1 2">
    <name type="scientific">Candidatus Accumulibacter phosphatis</name>
    <dbReference type="NCBI Taxonomy" id="327160"/>
    <lineage>
        <taxon>Bacteria</taxon>
        <taxon>Pseudomonadati</taxon>
        <taxon>Pseudomonadota</taxon>
        <taxon>Betaproteobacteria</taxon>
        <taxon>Candidatus Accumulibacter</taxon>
    </lineage>
</organism>
<accession>A0A6A7RXL9</accession>
<dbReference type="AlphaFoldDB" id="A0A6A7RXL9"/>
<evidence type="ECO:0000313" key="1">
    <source>
        <dbReference type="EMBL" id="MQM32284.1"/>
    </source>
</evidence>
<comment type="caution">
    <text evidence="1">The sequence shown here is derived from an EMBL/GenBank/DDBJ whole genome shotgun (WGS) entry which is preliminary data.</text>
</comment>
<name>A0A6A7RXL9_9PROT</name>
<reference evidence="1 2" key="1">
    <citation type="submission" date="2017-09" db="EMBL/GenBank/DDBJ databases">
        <title>Metagenomic Analysis Reveals Denitrifying Candidatus Accumulibacter and Flanking Population as a Source of N2O.</title>
        <authorList>
            <person name="Gao H."/>
            <person name="Mao Y."/>
            <person name="Zhao X."/>
            <person name="Liu W.-T."/>
            <person name="Zhang T."/>
            <person name="Wells G."/>
        </authorList>
    </citation>
    <scope>NUCLEOTIDE SEQUENCE [LARGE SCALE GENOMIC DNA]</scope>
    <source>
        <strain evidence="1">CANDO_2_IC</strain>
    </source>
</reference>
<proteinExistence type="predicted"/>
<protein>
    <submittedName>
        <fullName evidence="1">Uncharacterized protein</fullName>
    </submittedName>
</protein>
<dbReference type="EMBL" id="PDHS01000482">
    <property type="protein sequence ID" value="MQM32284.1"/>
    <property type="molecule type" value="Genomic_DNA"/>
</dbReference>
<evidence type="ECO:0000313" key="2">
    <source>
        <dbReference type="Proteomes" id="UP000342300"/>
    </source>
</evidence>
<dbReference type="Proteomes" id="UP000342300">
    <property type="component" value="Unassembled WGS sequence"/>
</dbReference>
<sequence>MYPKSAADLEHRRSLREVPLVAEAASADLLVKEDEACFVARNAVHMAVGAAQEESMATEIEPAPLLFKSHPQHCACLLWLLARYHGALRRPSGATIMRCMATSSRTNSVARRLRQRR</sequence>
<gene>
    <name evidence="1" type="ORF">CRU78_17975</name>
</gene>